<evidence type="ECO:0000313" key="2">
    <source>
        <dbReference type="EMBL" id="MCK2214364.1"/>
    </source>
</evidence>
<dbReference type="Gene3D" id="3.40.630.30">
    <property type="match status" value="1"/>
</dbReference>
<dbReference type="PROSITE" id="PS51186">
    <property type="entry name" value="GNAT"/>
    <property type="match status" value="2"/>
</dbReference>
<dbReference type="CDD" id="cd04301">
    <property type="entry name" value="NAT_SF"/>
    <property type="match status" value="1"/>
</dbReference>
<keyword evidence="3" id="KW-1185">Reference proteome</keyword>
<dbReference type="InterPro" id="IPR000182">
    <property type="entry name" value="GNAT_dom"/>
</dbReference>
<dbReference type="SUPFAM" id="SSF55729">
    <property type="entry name" value="Acyl-CoA N-acyltransferases (Nat)"/>
    <property type="match status" value="1"/>
</dbReference>
<dbReference type="PANTHER" id="PTHR43072">
    <property type="entry name" value="N-ACETYLTRANSFERASE"/>
    <property type="match status" value="1"/>
</dbReference>
<protein>
    <submittedName>
        <fullName evidence="2">GNAT family N-acetyltransferase</fullName>
    </submittedName>
</protein>
<dbReference type="RefSeq" id="WP_242374140.1">
    <property type="nucleotide sequence ID" value="NZ_JAKRKC020000001.1"/>
</dbReference>
<dbReference type="InterPro" id="IPR016181">
    <property type="entry name" value="Acyl_CoA_acyltransferase"/>
</dbReference>
<accession>A0ABT0FQ05</accession>
<dbReference type="Pfam" id="PF00583">
    <property type="entry name" value="Acetyltransf_1"/>
    <property type="match status" value="2"/>
</dbReference>
<gene>
    <name evidence="2" type="ORF">MF672_011255</name>
</gene>
<reference evidence="2 3" key="1">
    <citation type="submission" date="2022-04" db="EMBL/GenBank/DDBJ databases">
        <title>Genome draft of Actinomadura sp. ATCC 31491.</title>
        <authorList>
            <person name="Shi X."/>
            <person name="Du Y."/>
        </authorList>
    </citation>
    <scope>NUCLEOTIDE SEQUENCE [LARGE SCALE GENOMIC DNA]</scope>
    <source>
        <strain evidence="2 3">ATCC 31491</strain>
    </source>
</reference>
<sequence>MEWGPLTREDARPLAELLHAMEAADRTGVVHGVDEVAGHLDSPLLDLAAGTLAARDGDRIVAFGHLPVMQSAAETHTMRFWGGVHPAHRRRGLGRRVVDWSLGAAPGLSARAFPGVPAEVHLSADESDPGAVALAEAAGFVPVRTFARMTRPLAGDLPPVRPPAGVSLVPWSPEVDDGAREVRNQSFRDHWGSVPHTPQSWRSAITGSPSFLPDASFVALAGEQAVGALLTHRRDTPDGERVAWIQIVGTLKEWRGKGVAGSLLAHALAAFAAQGYDSAGLGVDADNPTGAVAVYQRAGFSIARRSTAYAYKVA</sequence>
<dbReference type="EMBL" id="JAKRKC020000001">
    <property type="protein sequence ID" value="MCK2214364.1"/>
    <property type="molecule type" value="Genomic_DNA"/>
</dbReference>
<evidence type="ECO:0000313" key="3">
    <source>
        <dbReference type="Proteomes" id="UP001317259"/>
    </source>
</evidence>
<proteinExistence type="predicted"/>
<evidence type="ECO:0000259" key="1">
    <source>
        <dbReference type="PROSITE" id="PS51186"/>
    </source>
</evidence>
<feature type="domain" description="N-acetyltransferase" evidence="1">
    <location>
        <begin position="1"/>
        <end position="154"/>
    </location>
</feature>
<feature type="domain" description="N-acetyltransferase" evidence="1">
    <location>
        <begin position="166"/>
        <end position="314"/>
    </location>
</feature>
<organism evidence="2 3">
    <name type="scientific">Actinomadura luzonensis</name>
    <dbReference type="NCBI Taxonomy" id="2805427"/>
    <lineage>
        <taxon>Bacteria</taxon>
        <taxon>Bacillati</taxon>
        <taxon>Actinomycetota</taxon>
        <taxon>Actinomycetes</taxon>
        <taxon>Streptosporangiales</taxon>
        <taxon>Thermomonosporaceae</taxon>
        <taxon>Actinomadura</taxon>
    </lineage>
</organism>
<comment type="caution">
    <text evidence="2">The sequence shown here is derived from an EMBL/GenBank/DDBJ whole genome shotgun (WGS) entry which is preliminary data.</text>
</comment>
<dbReference type="Proteomes" id="UP001317259">
    <property type="component" value="Unassembled WGS sequence"/>
</dbReference>
<name>A0ABT0FQ05_9ACTN</name>